<proteinExistence type="inferred from homology"/>
<dbReference type="Gene3D" id="2.40.40.20">
    <property type="match status" value="1"/>
</dbReference>
<reference evidence="8" key="1">
    <citation type="submission" date="2016-04" db="EMBL/GenBank/DDBJ databases">
        <authorList>
            <person name="Evans L.H."/>
            <person name="Alamgir A."/>
            <person name="Owens N."/>
            <person name="Weber N.D."/>
            <person name="Virtaneva K."/>
            <person name="Barbian K."/>
            <person name="Babar A."/>
            <person name="Rosenke K."/>
        </authorList>
    </citation>
    <scope>NUCLEOTIDE SEQUENCE</scope>
    <source>
        <strain evidence="8">92-2</strain>
    </source>
</reference>
<organism evidence="8">
    <name type="scientific">uncultured Desulfovibrio sp</name>
    <dbReference type="NCBI Taxonomy" id="167968"/>
    <lineage>
        <taxon>Bacteria</taxon>
        <taxon>Pseudomonadati</taxon>
        <taxon>Thermodesulfobacteriota</taxon>
        <taxon>Desulfovibrionia</taxon>
        <taxon>Desulfovibrionales</taxon>
        <taxon>Desulfovibrionaceae</taxon>
        <taxon>Desulfovibrio</taxon>
        <taxon>environmental samples</taxon>
    </lineage>
</organism>
<evidence type="ECO:0000259" key="6">
    <source>
        <dbReference type="Pfam" id="PF00384"/>
    </source>
</evidence>
<evidence type="ECO:0000256" key="3">
    <source>
        <dbReference type="ARBA" id="ARBA00022505"/>
    </source>
</evidence>
<protein>
    <submittedName>
        <fullName evidence="8">Oxidoreductase subunit</fullName>
    </submittedName>
</protein>
<dbReference type="Gene3D" id="3.40.50.740">
    <property type="match status" value="1"/>
</dbReference>
<dbReference type="InterPro" id="IPR006656">
    <property type="entry name" value="Mopterin_OxRdtase"/>
</dbReference>
<dbReference type="GO" id="GO:0051539">
    <property type="term" value="F:4 iron, 4 sulfur cluster binding"/>
    <property type="evidence" value="ECO:0007669"/>
    <property type="project" value="InterPro"/>
</dbReference>
<evidence type="ECO:0000256" key="1">
    <source>
        <dbReference type="ARBA" id="ARBA00001942"/>
    </source>
</evidence>
<dbReference type="InterPro" id="IPR006655">
    <property type="entry name" value="Mopterin_OxRdtase_prok_CS"/>
</dbReference>
<gene>
    <name evidence="8" type="ORF">KM92DES2_10806</name>
</gene>
<dbReference type="PANTHER" id="PTHR43742:SF3">
    <property type="entry name" value="DIMETHYL SULFOXIDE REDUCTASE DMSA"/>
    <property type="match status" value="1"/>
</dbReference>
<dbReference type="GO" id="GO:0009055">
    <property type="term" value="F:electron transfer activity"/>
    <property type="evidence" value="ECO:0007669"/>
    <property type="project" value="TreeGrafter"/>
</dbReference>
<dbReference type="InterPro" id="IPR006657">
    <property type="entry name" value="MoPterin_dinucl-bd_dom"/>
</dbReference>
<keyword evidence="4" id="KW-0479">Metal-binding</keyword>
<dbReference type="GO" id="GO:0043546">
    <property type="term" value="F:molybdopterin cofactor binding"/>
    <property type="evidence" value="ECO:0007669"/>
    <property type="project" value="InterPro"/>
</dbReference>
<evidence type="ECO:0000256" key="2">
    <source>
        <dbReference type="ARBA" id="ARBA00010312"/>
    </source>
</evidence>
<dbReference type="SUPFAM" id="SSF50692">
    <property type="entry name" value="ADC-like"/>
    <property type="match status" value="1"/>
</dbReference>
<sequence length="554" mass="61447">MVDPRYSDSMAKLGDEWVPIRPGSDGALIAAIAYVLMNEGLVDQQFVDTHCLGFDEEHMPEGVPAGNSYRAYIMGEGPDKTVKTPQWAETITGYPAEKIIRLAREIGSTKPCCVIQGWGPQRHANGDTMSRSIAMLAILTGNVGIAGGGSGSAESVSQIGFPRMPEGTNPVKTRISFYTWVNAIDDYTQVTAKKMGLRNKEKLDHGIKFLWNSSGNALINQHSDINGTRKILEDESKCECIVVVENRMTASAKFADILLPSVTPLEQDDIIQQGYQVDQSSLLIARKAIEPLFETRSQYDICAALSEKIGKLLGQPDLAAKYTEGRSQLDWVKLLYAQARAKKSELPESFDEASKIGLFKWFPMPQKVAFKAFRDDPAANPLKTPSGKIEIFSKRLWDLNQTWELPEGDAIYAIPVHEKTWEGPCDYEGMKKHPFQLIGHHYKGRAHSSYANIPWLEQVAPQQLWMNEADAAQRGIRHDDMVKVFNDRGAVVVRVKVTPRIMPGVLSLPQGAWYTPDKNGVDQGGCINTLTKTHMTPLAKGNPQHTNLVDVVKI</sequence>
<name>A0A212JAV6_9BACT</name>
<feature type="domain" description="Molybdopterin dinucleotide-binding" evidence="7">
    <location>
        <begin position="435"/>
        <end position="546"/>
    </location>
</feature>
<dbReference type="GO" id="GO:0030151">
    <property type="term" value="F:molybdenum ion binding"/>
    <property type="evidence" value="ECO:0007669"/>
    <property type="project" value="InterPro"/>
</dbReference>
<dbReference type="EMBL" id="FLUP01000001">
    <property type="protein sequence ID" value="SBV96551.1"/>
    <property type="molecule type" value="Genomic_DNA"/>
</dbReference>
<dbReference type="SUPFAM" id="SSF53706">
    <property type="entry name" value="Formate dehydrogenase/DMSO reductase, domains 1-3"/>
    <property type="match status" value="1"/>
</dbReference>
<dbReference type="Gene3D" id="3.40.228.10">
    <property type="entry name" value="Dimethylsulfoxide Reductase, domain 2"/>
    <property type="match status" value="1"/>
</dbReference>
<accession>A0A212JAV6</accession>
<dbReference type="GO" id="GO:0009061">
    <property type="term" value="P:anaerobic respiration"/>
    <property type="evidence" value="ECO:0007669"/>
    <property type="project" value="TreeGrafter"/>
</dbReference>
<dbReference type="GO" id="GO:0030288">
    <property type="term" value="C:outer membrane-bounded periplasmic space"/>
    <property type="evidence" value="ECO:0007669"/>
    <property type="project" value="TreeGrafter"/>
</dbReference>
<feature type="domain" description="Molybdopterin oxidoreductase" evidence="6">
    <location>
        <begin position="2"/>
        <end position="308"/>
    </location>
</feature>
<dbReference type="PANTHER" id="PTHR43742">
    <property type="entry name" value="TRIMETHYLAMINE-N-OXIDE REDUCTASE"/>
    <property type="match status" value="1"/>
</dbReference>
<dbReference type="PROSITE" id="PS00932">
    <property type="entry name" value="MOLYBDOPTERIN_PROK_3"/>
    <property type="match status" value="1"/>
</dbReference>
<dbReference type="Pfam" id="PF01568">
    <property type="entry name" value="Molydop_binding"/>
    <property type="match status" value="1"/>
</dbReference>
<dbReference type="CDD" id="cd02794">
    <property type="entry name" value="MopB_CT_DmsA-EC"/>
    <property type="match status" value="1"/>
</dbReference>
<comment type="cofactor">
    <cofactor evidence="1">
        <name>Mo-bis(molybdopterin guanine dinucleotide)</name>
        <dbReference type="ChEBI" id="CHEBI:60539"/>
    </cofactor>
</comment>
<dbReference type="GO" id="GO:0009389">
    <property type="term" value="F:dimethyl sulfoxide reductase activity"/>
    <property type="evidence" value="ECO:0007669"/>
    <property type="project" value="InterPro"/>
</dbReference>
<comment type="similarity">
    <text evidence="2">Belongs to the prokaryotic molybdopterin-containing oxidoreductase family.</text>
</comment>
<dbReference type="InterPro" id="IPR011888">
    <property type="entry name" value="Anaer_DMSO_reductase"/>
</dbReference>
<dbReference type="InterPro" id="IPR050612">
    <property type="entry name" value="Prok_Mopterin_Oxidored"/>
</dbReference>
<evidence type="ECO:0000256" key="5">
    <source>
        <dbReference type="ARBA" id="ARBA00023002"/>
    </source>
</evidence>
<dbReference type="Pfam" id="PF00384">
    <property type="entry name" value="Molybdopterin"/>
    <property type="match status" value="1"/>
</dbReference>
<keyword evidence="5" id="KW-0560">Oxidoreductase</keyword>
<dbReference type="AlphaFoldDB" id="A0A212JAV6"/>
<keyword evidence="3" id="KW-0500">Molybdenum</keyword>
<dbReference type="InterPro" id="IPR009010">
    <property type="entry name" value="Asp_de-COase-like_dom_sf"/>
</dbReference>
<evidence type="ECO:0000313" key="8">
    <source>
        <dbReference type="EMBL" id="SBV96551.1"/>
    </source>
</evidence>
<dbReference type="NCBIfam" id="TIGR02166">
    <property type="entry name" value="dmsA_ynfE"/>
    <property type="match status" value="1"/>
</dbReference>
<evidence type="ECO:0000256" key="4">
    <source>
        <dbReference type="ARBA" id="ARBA00022723"/>
    </source>
</evidence>
<dbReference type="RefSeq" id="WP_256186034.1">
    <property type="nucleotide sequence ID" value="NZ_UPYQ01000026.1"/>
</dbReference>
<evidence type="ECO:0000259" key="7">
    <source>
        <dbReference type="Pfam" id="PF01568"/>
    </source>
</evidence>